<proteinExistence type="predicted"/>
<organism evidence="1 2">
    <name type="scientific">Zarea fungicola</name>
    <dbReference type="NCBI Taxonomy" id="93591"/>
    <lineage>
        <taxon>Eukaryota</taxon>
        <taxon>Fungi</taxon>
        <taxon>Dikarya</taxon>
        <taxon>Ascomycota</taxon>
        <taxon>Pezizomycotina</taxon>
        <taxon>Sordariomycetes</taxon>
        <taxon>Hypocreomycetidae</taxon>
        <taxon>Hypocreales</taxon>
        <taxon>Cordycipitaceae</taxon>
        <taxon>Zarea</taxon>
    </lineage>
</organism>
<protein>
    <submittedName>
        <fullName evidence="1">Uncharacterized protein</fullName>
    </submittedName>
</protein>
<reference evidence="1" key="1">
    <citation type="submission" date="2022-08" db="EMBL/GenBank/DDBJ databases">
        <title>Genome Sequence of Lecanicillium fungicola.</title>
        <authorList>
            <person name="Buettner E."/>
        </authorList>
    </citation>
    <scope>NUCLEOTIDE SEQUENCE</scope>
    <source>
        <strain evidence="1">Babe33</strain>
    </source>
</reference>
<comment type="caution">
    <text evidence="1">The sequence shown here is derived from an EMBL/GenBank/DDBJ whole genome shotgun (WGS) entry which is preliminary data.</text>
</comment>
<name>A0ACC1NGA1_9HYPO</name>
<evidence type="ECO:0000313" key="1">
    <source>
        <dbReference type="EMBL" id="KAJ2977546.1"/>
    </source>
</evidence>
<dbReference type="EMBL" id="JANJQO010000461">
    <property type="protein sequence ID" value="KAJ2977546.1"/>
    <property type="molecule type" value="Genomic_DNA"/>
</dbReference>
<sequence length="525" mass="58424">MAQLITSPFSFPRKLTLTLLVSGVLAYTLILLCDWNVYFELLHPLSAVNENGRGASELALEADSYLDELIYRHDLSKKIEWAVWNIESTQSQPEWSSVTRVPARFQPRRPRIFDIRSGTPSPAQMYKTIHLPSPEGPRPGQFDASSYVFGVSTTYERLMENDRAMIKSWQWWLTSGKKATNGAHIIVILDRADDHQIKSLETALESLTISATVKNSAESLSAPRRYAQLAGELLAYGSGLSAVGIMKEWFILMDENMFFPCLSLLNEKLATYDTRQSIYIGVPSDADDWLVKDGKLTTTGGGVVVLSHDGLSKLLSLSCAGADGSTESVSHSQQWTAVIHECMTTHGKMSMDVIPGLYTPDTNSELSELGSFETGNRPIVIRNQERGLDLVRAYLIADECGEACFMQRFLFKDNWVLVNGVSISQYQYPVKIQTNQPPTAESNTRRELNSPPQPNDGGMKLQLTGGGPRIVWELMDSSADEQGVVWQAFVKKAVKALKETEAAKDDEKEEMDSVILLIWNGAKRV</sequence>
<gene>
    <name evidence="1" type="ORF">NQ176_g4312</name>
</gene>
<evidence type="ECO:0000313" key="2">
    <source>
        <dbReference type="Proteomes" id="UP001143910"/>
    </source>
</evidence>
<keyword evidence="2" id="KW-1185">Reference proteome</keyword>
<accession>A0ACC1NGA1</accession>
<dbReference type="Proteomes" id="UP001143910">
    <property type="component" value="Unassembled WGS sequence"/>
</dbReference>